<dbReference type="EMBL" id="LQNU01000054">
    <property type="protein sequence ID" value="KZE81059.1"/>
    <property type="molecule type" value="Genomic_DNA"/>
</dbReference>
<evidence type="ECO:0000313" key="4">
    <source>
        <dbReference type="EMBL" id="KZE81059.1"/>
    </source>
</evidence>
<dbReference type="Proteomes" id="UP000076630">
    <property type="component" value="Unassembled WGS sequence"/>
</dbReference>
<dbReference type="GO" id="GO:0008270">
    <property type="term" value="F:zinc ion binding"/>
    <property type="evidence" value="ECO:0007669"/>
    <property type="project" value="UniProtKB-KW"/>
</dbReference>
<evidence type="ECO:0000259" key="3">
    <source>
        <dbReference type="PROSITE" id="PS50966"/>
    </source>
</evidence>
<proteinExistence type="predicted"/>
<comment type="caution">
    <text evidence="4">The sequence shown here is derived from an EMBL/GenBank/DDBJ whole genome shotgun (WGS) entry which is preliminary data.</text>
</comment>
<feature type="domain" description="SWIM-type" evidence="3">
    <location>
        <begin position="55"/>
        <end position="91"/>
    </location>
</feature>
<dbReference type="AlphaFoldDB" id="A0A161S7H5"/>
<reference evidence="4 5" key="1">
    <citation type="submission" date="2016-01" db="EMBL/GenBank/DDBJ databases">
        <title>Whole genome sequencing of Myroides marinus L41.</title>
        <authorList>
            <person name="Hong K.W."/>
        </authorList>
    </citation>
    <scope>NUCLEOTIDE SEQUENCE [LARGE SCALE GENOMIC DNA]</scope>
    <source>
        <strain evidence="4 5">L41</strain>
    </source>
</reference>
<protein>
    <recommendedName>
        <fullName evidence="3">SWIM-type domain-containing protein</fullName>
    </recommendedName>
</protein>
<keyword evidence="5" id="KW-1185">Reference proteome</keyword>
<gene>
    <name evidence="4" type="ORF">AV926_09835</name>
</gene>
<sequence length="480" mass="53969">MIKLDNNIIESLAPNAAAAKNGSDLVKKGKFNNLQINADQDLIWGECAGSGKNPYKCSVDFVDENNPIGRCSCPSRQFPCKHALGLMYAYAGGNTFTTGEAAEDILSKREKNETKKQKKEEEKISLKEKAEKPKKINKAALTKKYTAQLQGIELAEKLFYNVLKNGIAALDNKERKELRKQIVELGNYYIPGIQAAFTTLIDLANEEVNSTLLIEQLNRIGSILKKTRPYIQERIDNPELAPELDSSIEEQIGTVWKLTDLITFGLYEENTELVQLSFNSYYINSSMDVNNEGVWFDLKTSKIYRTFNYVPAKAKKYIKSDDTTFGVVQLSDLYIYPGDMNPRVRWEDSVNDSREVSKQDMTTILDAAQSNYTEVVKAIKGNIKNPLNNKTPYALLALEKAYMVGNDILLEDANGSIITLRNDQDSISIINTVESLKNILPNEVKGMGLLVMFNSDMTEGLLYAQPISLLTKDQIIRLLY</sequence>
<name>A0A161S7H5_9FLAO</name>
<dbReference type="OrthoDB" id="9816340at2"/>
<dbReference type="InterPro" id="IPR007527">
    <property type="entry name" value="Znf_SWIM"/>
</dbReference>
<evidence type="ECO:0000256" key="2">
    <source>
        <dbReference type="SAM" id="Coils"/>
    </source>
</evidence>
<dbReference type="PROSITE" id="PS50966">
    <property type="entry name" value="ZF_SWIM"/>
    <property type="match status" value="1"/>
</dbReference>
<keyword evidence="1" id="KW-0479">Metal-binding</keyword>
<accession>A0A161S7H5</accession>
<evidence type="ECO:0000256" key="1">
    <source>
        <dbReference type="PROSITE-ProRule" id="PRU00325"/>
    </source>
</evidence>
<keyword evidence="1" id="KW-0863">Zinc-finger</keyword>
<keyword evidence="1" id="KW-0862">Zinc</keyword>
<keyword evidence="2" id="KW-0175">Coiled coil</keyword>
<organism evidence="4 5">
    <name type="scientific">Myroides marinus</name>
    <dbReference type="NCBI Taxonomy" id="703342"/>
    <lineage>
        <taxon>Bacteria</taxon>
        <taxon>Pseudomonadati</taxon>
        <taxon>Bacteroidota</taxon>
        <taxon>Flavobacteriia</taxon>
        <taxon>Flavobacteriales</taxon>
        <taxon>Flavobacteriaceae</taxon>
        <taxon>Myroides</taxon>
    </lineage>
</organism>
<dbReference type="RefSeq" id="WP_038986723.1">
    <property type="nucleotide sequence ID" value="NZ_JWJO01000028.1"/>
</dbReference>
<feature type="coiled-coil region" evidence="2">
    <location>
        <begin position="102"/>
        <end position="129"/>
    </location>
</feature>
<dbReference type="Pfam" id="PF04434">
    <property type="entry name" value="SWIM"/>
    <property type="match status" value="1"/>
</dbReference>
<evidence type="ECO:0000313" key="5">
    <source>
        <dbReference type="Proteomes" id="UP000076630"/>
    </source>
</evidence>